<dbReference type="InterPro" id="IPR029039">
    <property type="entry name" value="Flavoprotein-like_sf"/>
</dbReference>
<dbReference type="InterPro" id="IPR008254">
    <property type="entry name" value="Flavodoxin/NO_synth"/>
</dbReference>
<evidence type="ECO:0000313" key="3">
    <source>
        <dbReference type="Proteomes" id="UP000051412"/>
    </source>
</evidence>
<gene>
    <name evidence="2" type="ORF">FD32_GL000364</name>
</gene>
<sequence length="133" mass="14736">MGKFIYQHLFIPVDTAGIGEFDSKRLADYDLVIICPCTYSEGYLQPTDEAFLNGLKNLQLPDLKFLIVGAGDRTFGPSCFACAVDVFSYQLKQCGAKPVHKPIKYDFAELLKTEKNVGRLLARLQPVGSANID</sequence>
<name>A0A0R1XIG0_9LACO</name>
<evidence type="ECO:0000259" key="1">
    <source>
        <dbReference type="PROSITE" id="PS50902"/>
    </source>
</evidence>
<dbReference type="Gene3D" id="3.40.50.360">
    <property type="match status" value="1"/>
</dbReference>
<protein>
    <recommendedName>
        <fullName evidence="1">Flavodoxin-like domain-containing protein</fullName>
    </recommendedName>
</protein>
<dbReference type="SUPFAM" id="SSF52218">
    <property type="entry name" value="Flavoproteins"/>
    <property type="match status" value="1"/>
</dbReference>
<comment type="caution">
    <text evidence="2">The sequence shown here is derived from an EMBL/GenBank/DDBJ whole genome shotgun (WGS) entry which is preliminary data.</text>
</comment>
<feature type="domain" description="Flavodoxin-like" evidence="1">
    <location>
        <begin position="1"/>
        <end position="125"/>
    </location>
</feature>
<dbReference type="Pfam" id="PF00258">
    <property type="entry name" value="Flavodoxin_1"/>
    <property type="match status" value="1"/>
</dbReference>
<dbReference type="PATRIC" id="fig|1423782.4.peg.374"/>
<keyword evidence="3" id="KW-1185">Reference proteome</keyword>
<dbReference type="Proteomes" id="UP000051412">
    <property type="component" value="Unassembled WGS sequence"/>
</dbReference>
<dbReference type="EMBL" id="AZGM01000080">
    <property type="protein sequence ID" value="KRM26588.1"/>
    <property type="molecule type" value="Genomic_DNA"/>
</dbReference>
<evidence type="ECO:0000313" key="2">
    <source>
        <dbReference type="EMBL" id="KRM26588.1"/>
    </source>
</evidence>
<dbReference type="AlphaFoldDB" id="A0A0R1XIG0"/>
<accession>A0A0R1XIG0</accession>
<dbReference type="PROSITE" id="PS50902">
    <property type="entry name" value="FLAVODOXIN_LIKE"/>
    <property type="match status" value="1"/>
</dbReference>
<proteinExistence type="predicted"/>
<dbReference type="GO" id="GO:0010181">
    <property type="term" value="F:FMN binding"/>
    <property type="evidence" value="ECO:0007669"/>
    <property type="project" value="InterPro"/>
</dbReference>
<organism evidence="2 3">
    <name type="scientific">Limosilactobacillus panis DSM 6035</name>
    <dbReference type="NCBI Taxonomy" id="1423782"/>
    <lineage>
        <taxon>Bacteria</taxon>
        <taxon>Bacillati</taxon>
        <taxon>Bacillota</taxon>
        <taxon>Bacilli</taxon>
        <taxon>Lactobacillales</taxon>
        <taxon>Lactobacillaceae</taxon>
        <taxon>Limosilactobacillus</taxon>
    </lineage>
</organism>
<dbReference type="STRING" id="1423782.FD32_GL000364"/>
<dbReference type="GO" id="GO:0016651">
    <property type="term" value="F:oxidoreductase activity, acting on NAD(P)H"/>
    <property type="evidence" value="ECO:0007669"/>
    <property type="project" value="UniProtKB-ARBA"/>
</dbReference>
<reference evidence="2 3" key="1">
    <citation type="journal article" date="2015" name="Genome Announc.">
        <title>Expanding the biotechnology potential of lactobacilli through comparative genomics of 213 strains and associated genera.</title>
        <authorList>
            <person name="Sun Z."/>
            <person name="Harris H.M."/>
            <person name="McCann A."/>
            <person name="Guo C."/>
            <person name="Argimon S."/>
            <person name="Zhang W."/>
            <person name="Yang X."/>
            <person name="Jeffery I.B."/>
            <person name="Cooney J.C."/>
            <person name="Kagawa T.F."/>
            <person name="Liu W."/>
            <person name="Song Y."/>
            <person name="Salvetti E."/>
            <person name="Wrobel A."/>
            <person name="Rasinkangas P."/>
            <person name="Parkhill J."/>
            <person name="Rea M.C."/>
            <person name="O'Sullivan O."/>
            <person name="Ritari J."/>
            <person name="Douillard F.P."/>
            <person name="Paul Ross R."/>
            <person name="Yang R."/>
            <person name="Briner A.E."/>
            <person name="Felis G.E."/>
            <person name="de Vos W.M."/>
            <person name="Barrangou R."/>
            <person name="Klaenhammer T.R."/>
            <person name="Caufield P.W."/>
            <person name="Cui Y."/>
            <person name="Zhang H."/>
            <person name="O'Toole P.W."/>
        </authorList>
    </citation>
    <scope>NUCLEOTIDE SEQUENCE [LARGE SCALE GENOMIC DNA]</scope>
    <source>
        <strain evidence="2 3">DSM 6035</strain>
    </source>
</reference>